<dbReference type="Pfam" id="PF01035">
    <property type="entry name" value="DNA_binding_1"/>
    <property type="match status" value="1"/>
</dbReference>
<evidence type="ECO:0000259" key="11">
    <source>
        <dbReference type="PROSITE" id="PS01124"/>
    </source>
</evidence>
<dbReference type="GO" id="GO:0003700">
    <property type="term" value="F:DNA-binding transcription factor activity"/>
    <property type="evidence" value="ECO:0007669"/>
    <property type="project" value="InterPro"/>
</dbReference>
<proteinExistence type="inferred from homology"/>
<evidence type="ECO:0000256" key="6">
    <source>
        <dbReference type="ARBA" id="ARBA00022763"/>
    </source>
</evidence>
<evidence type="ECO:0000256" key="1">
    <source>
        <dbReference type="ARBA" id="ARBA00001286"/>
    </source>
</evidence>
<evidence type="ECO:0000256" key="7">
    <source>
        <dbReference type="ARBA" id="ARBA00023015"/>
    </source>
</evidence>
<dbReference type="Gene3D" id="1.10.10.60">
    <property type="entry name" value="Homeodomain-like"/>
    <property type="match status" value="1"/>
</dbReference>
<dbReference type="Proteomes" id="UP000276603">
    <property type="component" value="Unassembled WGS sequence"/>
</dbReference>
<dbReference type="Pfam" id="PF12833">
    <property type="entry name" value="HTH_18"/>
    <property type="match status" value="1"/>
</dbReference>
<keyword evidence="5 12" id="KW-0808">Transferase</keyword>
<dbReference type="FunFam" id="1.10.10.10:FF:000214">
    <property type="entry name" value="Methylated-DNA--protein-cysteine methyltransferase"/>
    <property type="match status" value="1"/>
</dbReference>
<evidence type="ECO:0000256" key="9">
    <source>
        <dbReference type="ARBA" id="ARBA00023204"/>
    </source>
</evidence>
<reference evidence="12 13" key="1">
    <citation type="submission" date="2018-10" db="EMBL/GenBank/DDBJ databases">
        <title>Ulvibacterium marinum gen. nov., sp. nov., a novel marine bacterium of the family Flavobacteriaceae, isolated from a culture of the green alga Ulva prolifera.</title>
        <authorList>
            <person name="Zhang Z."/>
        </authorList>
    </citation>
    <scope>NUCLEOTIDE SEQUENCE [LARGE SCALE GENOMIC DNA]</scope>
    <source>
        <strain evidence="12 13">CCMM003</strain>
    </source>
</reference>
<dbReference type="SUPFAM" id="SSF46689">
    <property type="entry name" value="Homeodomain-like"/>
    <property type="match status" value="1"/>
</dbReference>
<dbReference type="InterPro" id="IPR009057">
    <property type="entry name" value="Homeodomain-like_sf"/>
</dbReference>
<dbReference type="InterPro" id="IPR001497">
    <property type="entry name" value="MethylDNA_cys_MeTrfase_AS"/>
</dbReference>
<evidence type="ECO:0000256" key="5">
    <source>
        <dbReference type="ARBA" id="ARBA00022679"/>
    </source>
</evidence>
<comment type="caution">
    <text evidence="12">The sequence shown here is derived from an EMBL/GenBank/DDBJ whole genome shotgun (WGS) entry which is preliminary data.</text>
</comment>
<evidence type="ECO:0000313" key="13">
    <source>
        <dbReference type="Proteomes" id="UP000276603"/>
    </source>
</evidence>
<keyword evidence="4 12" id="KW-0489">Methyltransferase</keyword>
<dbReference type="InterPro" id="IPR014048">
    <property type="entry name" value="MethylDNA_cys_MeTrfase_DNA-bd"/>
</dbReference>
<evidence type="ECO:0000256" key="3">
    <source>
        <dbReference type="ARBA" id="ARBA00011918"/>
    </source>
</evidence>
<dbReference type="CDD" id="cd06445">
    <property type="entry name" value="ATase"/>
    <property type="match status" value="1"/>
</dbReference>
<keyword evidence="8" id="KW-0804">Transcription</keyword>
<keyword evidence="9" id="KW-0234">DNA repair</keyword>
<dbReference type="EMBL" id="RBCJ01000004">
    <property type="protein sequence ID" value="RKN78416.1"/>
    <property type="molecule type" value="Genomic_DNA"/>
</dbReference>
<gene>
    <name evidence="12" type="ORF">D7Z94_19555</name>
</gene>
<accession>A0A3B0C577</accession>
<dbReference type="SUPFAM" id="SSF53155">
    <property type="entry name" value="Methylated DNA-protein cysteine methyltransferase domain"/>
    <property type="match status" value="1"/>
</dbReference>
<dbReference type="GO" id="GO:0003908">
    <property type="term" value="F:methylated-DNA-[protein]-cysteine S-methyltransferase activity"/>
    <property type="evidence" value="ECO:0007669"/>
    <property type="project" value="UniProtKB-EC"/>
</dbReference>
<organism evidence="12 13">
    <name type="scientific">Ulvibacterium marinum</name>
    <dbReference type="NCBI Taxonomy" id="2419782"/>
    <lineage>
        <taxon>Bacteria</taxon>
        <taxon>Pseudomonadati</taxon>
        <taxon>Bacteroidota</taxon>
        <taxon>Flavobacteriia</taxon>
        <taxon>Flavobacteriales</taxon>
        <taxon>Flavobacteriaceae</taxon>
        <taxon>Ulvibacterium</taxon>
    </lineage>
</organism>
<dbReference type="EC" id="2.1.1.63" evidence="3"/>
<evidence type="ECO:0000313" key="12">
    <source>
        <dbReference type="EMBL" id="RKN78416.1"/>
    </source>
</evidence>
<dbReference type="InterPro" id="IPR018060">
    <property type="entry name" value="HTH_AraC"/>
</dbReference>
<dbReference type="SMART" id="SM00342">
    <property type="entry name" value="HTH_ARAC"/>
    <property type="match status" value="1"/>
</dbReference>
<dbReference type="Gene3D" id="1.10.10.10">
    <property type="entry name" value="Winged helix-like DNA-binding domain superfamily/Winged helix DNA-binding domain"/>
    <property type="match status" value="1"/>
</dbReference>
<protein>
    <recommendedName>
        <fullName evidence="3">methylated-DNA--[protein]-cysteine S-methyltransferase</fullName>
        <ecNumber evidence="3">2.1.1.63</ecNumber>
    </recommendedName>
</protein>
<evidence type="ECO:0000256" key="8">
    <source>
        <dbReference type="ARBA" id="ARBA00023163"/>
    </source>
</evidence>
<evidence type="ECO:0000256" key="10">
    <source>
        <dbReference type="ARBA" id="ARBA00049348"/>
    </source>
</evidence>
<dbReference type="GO" id="GO:0006281">
    <property type="term" value="P:DNA repair"/>
    <property type="evidence" value="ECO:0007669"/>
    <property type="project" value="UniProtKB-KW"/>
</dbReference>
<dbReference type="PANTHER" id="PTHR10815:SF13">
    <property type="entry name" value="METHYLATED-DNA--PROTEIN-CYSTEINE METHYLTRANSFERASE"/>
    <property type="match status" value="1"/>
</dbReference>
<feature type="domain" description="HTH araC/xylS-type" evidence="11">
    <location>
        <begin position="11"/>
        <end position="108"/>
    </location>
</feature>
<dbReference type="PROSITE" id="PS01124">
    <property type="entry name" value="HTH_ARAC_FAMILY_2"/>
    <property type="match status" value="1"/>
</dbReference>
<dbReference type="AlphaFoldDB" id="A0A3B0C577"/>
<dbReference type="GO" id="GO:0032259">
    <property type="term" value="P:methylation"/>
    <property type="evidence" value="ECO:0007669"/>
    <property type="project" value="UniProtKB-KW"/>
</dbReference>
<evidence type="ECO:0000256" key="4">
    <source>
        <dbReference type="ARBA" id="ARBA00022603"/>
    </source>
</evidence>
<dbReference type="GO" id="GO:0043565">
    <property type="term" value="F:sequence-specific DNA binding"/>
    <property type="evidence" value="ECO:0007669"/>
    <property type="project" value="InterPro"/>
</dbReference>
<dbReference type="PROSITE" id="PS00374">
    <property type="entry name" value="MGMT"/>
    <property type="match status" value="1"/>
</dbReference>
<keyword evidence="7" id="KW-0805">Transcription regulation</keyword>
<name>A0A3B0C577_9FLAO</name>
<dbReference type="InterPro" id="IPR036388">
    <property type="entry name" value="WH-like_DNA-bd_sf"/>
</dbReference>
<dbReference type="InterPro" id="IPR036217">
    <property type="entry name" value="MethylDNA_cys_MeTrfase_DNAb"/>
</dbReference>
<dbReference type="PANTHER" id="PTHR10815">
    <property type="entry name" value="METHYLATED-DNA--PROTEIN-CYSTEINE METHYLTRANSFERASE"/>
    <property type="match status" value="1"/>
</dbReference>
<dbReference type="Pfam" id="PF02870">
    <property type="entry name" value="Methyltransf_1N"/>
    <property type="match status" value="1"/>
</dbReference>
<dbReference type="OrthoDB" id="9802228at2"/>
<dbReference type="Gene3D" id="3.30.160.70">
    <property type="entry name" value="Methylated DNA-protein cysteine methyltransferase domain"/>
    <property type="match status" value="1"/>
</dbReference>
<keyword evidence="13" id="KW-1185">Reference proteome</keyword>
<comment type="catalytic activity">
    <reaction evidence="10">
        <text>a 6-O-methyl-2'-deoxyguanosine in DNA + L-cysteinyl-[protein] = S-methyl-L-cysteinyl-[protein] + a 2'-deoxyguanosine in DNA</text>
        <dbReference type="Rhea" id="RHEA:24000"/>
        <dbReference type="Rhea" id="RHEA-COMP:10131"/>
        <dbReference type="Rhea" id="RHEA-COMP:10132"/>
        <dbReference type="Rhea" id="RHEA-COMP:11367"/>
        <dbReference type="Rhea" id="RHEA-COMP:11368"/>
        <dbReference type="ChEBI" id="CHEBI:29950"/>
        <dbReference type="ChEBI" id="CHEBI:82612"/>
        <dbReference type="ChEBI" id="CHEBI:85445"/>
        <dbReference type="ChEBI" id="CHEBI:85448"/>
        <dbReference type="EC" id="2.1.1.63"/>
    </reaction>
</comment>
<dbReference type="RefSeq" id="WP_120713323.1">
    <property type="nucleotide sequence ID" value="NZ_CANMKH010000012.1"/>
</dbReference>
<dbReference type="SUPFAM" id="SSF46767">
    <property type="entry name" value="Methylated DNA-protein cysteine methyltransferase, C-terminal domain"/>
    <property type="match status" value="1"/>
</dbReference>
<keyword evidence="6" id="KW-0227">DNA damage</keyword>
<dbReference type="NCBIfam" id="TIGR00589">
    <property type="entry name" value="ogt"/>
    <property type="match status" value="1"/>
</dbReference>
<comment type="similarity">
    <text evidence="2">Belongs to the MGMT family.</text>
</comment>
<dbReference type="InterPro" id="IPR008332">
    <property type="entry name" value="MethylG_MeTrfase_N"/>
</dbReference>
<dbReference type="InterPro" id="IPR036631">
    <property type="entry name" value="MGMT_N_sf"/>
</dbReference>
<evidence type="ECO:0000256" key="2">
    <source>
        <dbReference type="ARBA" id="ARBA00008711"/>
    </source>
</evidence>
<comment type="catalytic activity">
    <reaction evidence="1">
        <text>a 4-O-methyl-thymidine in DNA + L-cysteinyl-[protein] = a thymidine in DNA + S-methyl-L-cysteinyl-[protein]</text>
        <dbReference type="Rhea" id="RHEA:53428"/>
        <dbReference type="Rhea" id="RHEA-COMP:10131"/>
        <dbReference type="Rhea" id="RHEA-COMP:10132"/>
        <dbReference type="Rhea" id="RHEA-COMP:13555"/>
        <dbReference type="Rhea" id="RHEA-COMP:13556"/>
        <dbReference type="ChEBI" id="CHEBI:29950"/>
        <dbReference type="ChEBI" id="CHEBI:82612"/>
        <dbReference type="ChEBI" id="CHEBI:137386"/>
        <dbReference type="ChEBI" id="CHEBI:137387"/>
        <dbReference type="EC" id="2.1.1.63"/>
    </reaction>
</comment>
<sequence>MEKTYHGHIIERAIHYIVENYRSQPSLEEVSKHVHLSKYHFQRLFHEWAGVTPKQFLQYITVEHAKKCLYEGQSTLATAYEVGLSGNGRLHDMFIKIESCTPGEFQKRGEGLVLKYQVIDSPFGKLVIAESDLGITQMEFLKENTSPIELLESIFPEACFRQELGTYGQMVRDYFTNWKIPEKQIVLDLRGTPFQVSVWKALLSVPSAQFVAYGDIAKAINKPNAVRAVGTAIGKNPIAYLIPCHRVIRETGEMGGYGWGKDKKYLINGFENVQLRNKRIA</sequence>